<evidence type="ECO:0000313" key="2">
    <source>
        <dbReference type="Proteomes" id="UP001501523"/>
    </source>
</evidence>
<accession>A0ABN1IER4</accession>
<organism evidence="1 2">
    <name type="scientific">Dokdonella soli</name>
    <dbReference type="NCBI Taxonomy" id="529810"/>
    <lineage>
        <taxon>Bacteria</taxon>
        <taxon>Pseudomonadati</taxon>
        <taxon>Pseudomonadota</taxon>
        <taxon>Gammaproteobacteria</taxon>
        <taxon>Lysobacterales</taxon>
        <taxon>Rhodanobacteraceae</taxon>
        <taxon>Dokdonella</taxon>
    </lineage>
</organism>
<dbReference type="Proteomes" id="UP001501523">
    <property type="component" value="Unassembled WGS sequence"/>
</dbReference>
<protein>
    <recommendedName>
        <fullName evidence="3">Recombinase domain-containing protein</fullName>
    </recommendedName>
</protein>
<sequence>MIADELGRRYEPVHTTKGGRRYRYYVSRKQDDVGHDRKQGRLPAEALEQHVTDRLATYLASPDELLDTLTIAEDEAISRNRPRRVSLRFRVLMEWRRPRGCMGETSDDCHKAKWTTVSAPRKLRFVTCVRSDHVPSARPWRDERASAGRLRRSR</sequence>
<proteinExistence type="predicted"/>
<gene>
    <name evidence="1" type="ORF">GCM10009105_10050</name>
</gene>
<dbReference type="EMBL" id="BAAAEU010000005">
    <property type="protein sequence ID" value="GAA0709556.1"/>
    <property type="molecule type" value="Genomic_DNA"/>
</dbReference>
<comment type="caution">
    <text evidence="1">The sequence shown here is derived from an EMBL/GenBank/DDBJ whole genome shotgun (WGS) entry which is preliminary data.</text>
</comment>
<reference evidence="1 2" key="1">
    <citation type="journal article" date="2019" name="Int. J. Syst. Evol. Microbiol.">
        <title>The Global Catalogue of Microorganisms (GCM) 10K type strain sequencing project: providing services to taxonomists for standard genome sequencing and annotation.</title>
        <authorList>
            <consortium name="The Broad Institute Genomics Platform"/>
            <consortium name="The Broad Institute Genome Sequencing Center for Infectious Disease"/>
            <person name="Wu L."/>
            <person name="Ma J."/>
        </authorList>
    </citation>
    <scope>NUCLEOTIDE SEQUENCE [LARGE SCALE GENOMIC DNA]</scope>
    <source>
        <strain evidence="1 2">JCM 15421</strain>
    </source>
</reference>
<evidence type="ECO:0000313" key="1">
    <source>
        <dbReference type="EMBL" id="GAA0709556.1"/>
    </source>
</evidence>
<keyword evidence="2" id="KW-1185">Reference proteome</keyword>
<evidence type="ECO:0008006" key="3">
    <source>
        <dbReference type="Google" id="ProtNLM"/>
    </source>
</evidence>
<name>A0ABN1IER4_9GAMM</name>